<dbReference type="Pfam" id="PF01029">
    <property type="entry name" value="NusB"/>
    <property type="match status" value="1"/>
</dbReference>
<organism evidence="15 16">
    <name type="scientific">Candidatus Ligilactobacillus excrementigallinarum</name>
    <dbReference type="NCBI Taxonomy" id="2838641"/>
    <lineage>
        <taxon>Bacteria</taxon>
        <taxon>Bacillati</taxon>
        <taxon>Bacillota</taxon>
        <taxon>Bacilli</taxon>
        <taxon>Lactobacillales</taxon>
        <taxon>Lactobacillaceae</taxon>
        <taxon>Ligilactobacillus</taxon>
    </lineage>
</organism>
<feature type="active site" description="Nucleophile" evidence="13">
    <location>
        <position position="384"/>
    </location>
</feature>
<evidence type="ECO:0000256" key="11">
    <source>
        <dbReference type="ARBA" id="ARBA00031088"/>
    </source>
</evidence>
<dbReference type="GO" id="GO:0006355">
    <property type="term" value="P:regulation of DNA-templated transcription"/>
    <property type="evidence" value="ECO:0007669"/>
    <property type="project" value="InterPro"/>
</dbReference>
<evidence type="ECO:0000256" key="1">
    <source>
        <dbReference type="ARBA" id="ARBA00002724"/>
    </source>
</evidence>
<dbReference type="FunFam" id="1.10.940.10:FF:000006">
    <property type="entry name" value="16S rRNA (Cytosine(967)-C(5))-methyltransferase RsmB"/>
    <property type="match status" value="1"/>
</dbReference>
<dbReference type="SUPFAM" id="SSF53335">
    <property type="entry name" value="S-adenosyl-L-methionine-dependent methyltransferases"/>
    <property type="match status" value="1"/>
</dbReference>
<feature type="binding site" evidence="13">
    <location>
        <position position="331"/>
    </location>
    <ligand>
        <name>S-adenosyl-L-methionine</name>
        <dbReference type="ChEBI" id="CHEBI:59789"/>
    </ligand>
</feature>
<keyword evidence="9 13" id="KW-0694">RNA-binding</keyword>
<keyword evidence="4" id="KW-0963">Cytoplasm</keyword>
<dbReference type="InterPro" id="IPR054728">
    <property type="entry name" value="RsmB-like_ferredoxin"/>
</dbReference>
<evidence type="ECO:0000313" key="15">
    <source>
        <dbReference type="EMBL" id="HIX01759.1"/>
    </source>
</evidence>
<evidence type="ECO:0000256" key="12">
    <source>
        <dbReference type="ARBA" id="ARBA00047283"/>
    </source>
</evidence>
<dbReference type="Gene3D" id="3.40.50.150">
    <property type="entry name" value="Vaccinia Virus protein VP39"/>
    <property type="match status" value="1"/>
</dbReference>
<dbReference type="NCBIfam" id="TIGR00563">
    <property type="entry name" value="rsmB"/>
    <property type="match status" value="1"/>
</dbReference>
<evidence type="ECO:0000256" key="8">
    <source>
        <dbReference type="ARBA" id="ARBA00022691"/>
    </source>
</evidence>
<dbReference type="GO" id="GO:0003723">
    <property type="term" value="F:RNA binding"/>
    <property type="evidence" value="ECO:0007669"/>
    <property type="project" value="UniProtKB-UniRule"/>
</dbReference>
<feature type="binding site" evidence="13">
    <location>
        <begin position="260"/>
        <end position="266"/>
    </location>
    <ligand>
        <name>S-adenosyl-L-methionine</name>
        <dbReference type="ChEBI" id="CHEBI:59789"/>
    </ligand>
</feature>
<reference evidence="15" key="1">
    <citation type="journal article" date="2021" name="PeerJ">
        <title>Extensive microbial diversity within the chicken gut microbiome revealed by metagenomics and culture.</title>
        <authorList>
            <person name="Gilroy R."/>
            <person name="Ravi A."/>
            <person name="Getino M."/>
            <person name="Pursley I."/>
            <person name="Horton D.L."/>
            <person name="Alikhan N.F."/>
            <person name="Baker D."/>
            <person name="Gharbi K."/>
            <person name="Hall N."/>
            <person name="Watson M."/>
            <person name="Adriaenssens E.M."/>
            <person name="Foster-Nyarko E."/>
            <person name="Jarju S."/>
            <person name="Secka A."/>
            <person name="Antonio M."/>
            <person name="Oren A."/>
            <person name="Chaudhuri R.R."/>
            <person name="La Ragione R."/>
            <person name="Hildebrand F."/>
            <person name="Pallen M.J."/>
        </authorList>
    </citation>
    <scope>NUCLEOTIDE SEQUENCE</scope>
    <source>
        <strain evidence="15">6627</strain>
    </source>
</reference>
<dbReference type="InterPro" id="IPR023267">
    <property type="entry name" value="RCMT"/>
</dbReference>
<evidence type="ECO:0000256" key="4">
    <source>
        <dbReference type="ARBA" id="ARBA00022490"/>
    </source>
</evidence>
<dbReference type="InterPro" id="IPR001678">
    <property type="entry name" value="MeTrfase_RsmB-F_NOP2_dom"/>
</dbReference>
<evidence type="ECO:0000259" key="14">
    <source>
        <dbReference type="PROSITE" id="PS51686"/>
    </source>
</evidence>
<keyword evidence="5" id="KW-0698">rRNA processing</keyword>
<dbReference type="SUPFAM" id="SSF48013">
    <property type="entry name" value="NusB-like"/>
    <property type="match status" value="1"/>
</dbReference>
<sequence length="445" mass="49904">MNKIKQTPRFLAMELLVKIREQKTYSNIGLNQVIKQSELSVKDARLLTTLVYGVLQYRLTLEYELKPFIKNARKIDTWVKELLLLAIYQLQYLDKIPKHAIFNETIEIAKVKGHAGTRKFVTGILHAIEREGLSSIDRLNGTKKLSIQYSVPEWIIQQLLNVVDEKKVEAILASVNQKPHDSLRVNQVKIDIQTLQNKLLEEGIKTKQSPLAAEGLIAESGHLAGTAAFNAGDFIIQDESAMLVAETMKINPSDQILDACAAPGGKTTQMAAQLSPKGKVTALDIHQNKLNLVRQNANKLGVANRVETLALDARKVQTQFNAESFDQVLVDAPCSGIGLMRRKPEIRYEKTLQDSKNLAQIQFDILDAVASLVKVGGKLTYSTCTILPTENQSVVNRFLKQHPEFEQKKTQTENNIKEQRTELGLTIYPDDYQSDGFFIATLVKK</sequence>
<proteinExistence type="inferred from homology"/>
<feature type="binding site" evidence="13">
    <location>
        <position position="312"/>
    </location>
    <ligand>
        <name>S-adenosyl-L-methionine</name>
        <dbReference type="ChEBI" id="CHEBI:59789"/>
    </ligand>
</feature>
<dbReference type="EC" id="2.1.1.176" evidence="3"/>
<dbReference type="InterPro" id="IPR004573">
    <property type="entry name" value="rRNA_ssu_MeTfrase_B"/>
</dbReference>
<dbReference type="NCBIfam" id="NF011494">
    <property type="entry name" value="PRK14902.1"/>
    <property type="match status" value="1"/>
</dbReference>
<evidence type="ECO:0000256" key="3">
    <source>
        <dbReference type="ARBA" id="ARBA00012140"/>
    </source>
</evidence>
<comment type="caution">
    <text evidence="15">The sequence shown here is derived from an EMBL/GenBank/DDBJ whole genome shotgun (WGS) entry which is preliminary data.</text>
</comment>
<evidence type="ECO:0000256" key="13">
    <source>
        <dbReference type="PROSITE-ProRule" id="PRU01023"/>
    </source>
</evidence>
<dbReference type="PROSITE" id="PS51686">
    <property type="entry name" value="SAM_MT_RSMB_NOP"/>
    <property type="match status" value="1"/>
</dbReference>
<dbReference type="AlphaFoldDB" id="A0A9D1UWM2"/>
<comment type="function">
    <text evidence="1">Specifically methylates the cytosine at position 967 (m5C967) of 16S rRNA.</text>
</comment>
<dbReference type="Gene3D" id="1.10.940.10">
    <property type="entry name" value="NusB-like"/>
    <property type="match status" value="1"/>
</dbReference>
<dbReference type="Pfam" id="PF22458">
    <property type="entry name" value="RsmF-B_ferredox"/>
    <property type="match status" value="1"/>
</dbReference>
<dbReference type="InterPro" id="IPR029063">
    <property type="entry name" value="SAM-dependent_MTases_sf"/>
</dbReference>
<dbReference type="Proteomes" id="UP000823963">
    <property type="component" value="Unassembled WGS sequence"/>
</dbReference>
<keyword evidence="6 13" id="KW-0489">Methyltransferase</keyword>
<evidence type="ECO:0000256" key="10">
    <source>
        <dbReference type="ARBA" id="ARBA00030399"/>
    </source>
</evidence>
<reference evidence="15" key="2">
    <citation type="submission" date="2021-04" db="EMBL/GenBank/DDBJ databases">
        <authorList>
            <person name="Gilroy R."/>
        </authorList>
    </citation>
    <scope>NUCLEOTIDE SEQUENCE</scope>
    <source>
        <strain evidence="15">6627</strain>
    </source>
</reference>
<dbReference type="PRINTS" id="PR02008">
    <property type="entry name" value="RCMTFAMILY"/>
</dbReference>
<dbReference type="Gene3D" id="3.30.70.1170">
    <property type="entry name" value="Sun protein, domain 3"/>
    <property type="match status" value="1"/>
</dbReference>
<name>A0A9D1UWM2_9LACO</name>
<dbReference type="PANTHER" id="PTHR22807:SF53">
    <property type="entry name" value="RIBOSOMAL RNA SMALL SUBUNIT METHYLTRANSFERASE B-RELATED"/>
    <property type="match status" value="1"/>
</dbReference>
<evidence type="ECO:0000256" key="5">
    <source>
        <dbReference type="ARBA" id="ARBA00022552"/>
    </source>
</evidence>
<dbReference type="InterPro" id="IPR035926">
    <property type="entry name" value="NusB-like_sf"/>
</dbReference>
<dbReference type="InterPro" id="IPR006027">
    <property type="entry name" value="NusB_RsmB_TIM44"/>
</dbReference>
<comment type="catalytic activity">
    <reaction evidence="12">
        <text>cytidine(967) in 16S rRNA + S-adenosyl-L-methionine = 5-methylcytidine(967) in 16S rRNA + S-adenosyl-L-homocysteine + H(+)</text>
        <dbReference type="Rhea" id="RHEA:42748"/>
        <dbReference type="Rhea" id="RHEA-COMP:10219"/>
        <dbReference type="Rhea" id="RHEA-COMP:10220"/>
        <dbReference type="ChEBI" id="CHEBI:15378"/>
        <dbReference type="ChEBI" id="CHEBI:57856"/>
        <dbReference type="ChEBI" id="CHEBI:59789"/>
        <dbReference type="ChEBI" id="CHEBI:74483"/>
        <dbReference type="ChEBI" id="CHEBI:82748"/>
        <dbReference type="EC" id="2.1.1.176"/>
    </reaction>
</comment>
<keyword evidence="7 13" id="KW-0808">Transferase</keyword>
<dbReference type="GO" id="GO:0005737">
    <property type="term" value="C:cytoplasm"/>
    <property type="evidence" value="ECO:0007669"/>
    <property type="project" value="UniProtKB-SubCell"/>
</dbReference>
<dbReference type="CDD" id="cd02440">
    <property type="entry name" value="AdoMet_MTases"/>
    <property type="match status" value="1"/>
</dbReference>
<protein>
    <recommendedName>
        <fullName evidence="3">16S rRNA (cytosine(967)-C(5))-methyltransferase</fullName>
        <ecNumber evidence="3">2.1.1.176</ecNumber>
    </recommendedName>
    <alternativeName>
        <fullName evidence="10">16S rRNA m5C967 methyltransferase</fullName>
    </alternativeName>
    <alternativeName>
        <fullName evidence="11">rRNA (cytosine-C(5)-)-methyltransferase RsmB</fullName>
    </alternativeName>
</protein>
<comment type="similarity">
    <text evidence="13">Belongs to the class I-like SAM-binding methyltransferase superfamily. RsmB/NOP family.</text>
</comment>
<evidence type="ECO:0000313" key="16">
    <source>
        <dbReference type="Proteomes" id="UP000823963"/>
    </source>
</evidence>
<evidence type="ECO:0000256" key="7">
    <source>
        <dbReference type="ARBA" id="ARBA00022679"/>
    </source>
</evidence>
<evidence type="ECO:0000256" key="6">
    <source>
        <dbReference type="ARBA" id="ARBA00022603"/>
    </source>
</evidence>
<comment type="subcellular location">
    <subcellularLocation>
        <location evidence="2">Cytoplasm</location>
    </subcellularLocation>
</comment>
<dbReference type="PANTHER" id="PTHR22807">
    <property type="entry name" value="NOP2 YEAST -RELATED NOL1/NOP2/FMU SUN DOMAIN-CONTAINING"/>
    <property type="match status" value="1"/>
</dbReference>
<dbReference type="InterPro" id="IPR049560">
    <property type="entry name" value="MeTrfase_RsmB-F_NOP2_cat"/>
</dbReference>
<dbReference type="FunFam" id="3.40.50.150:FF:000022">
    <property type="entry name" value="Ribosomal RNA small subunit methyltransferase B"/>
    <property type="match status" value="1"/>
</dbReference>
<evidence type="ECO:0000256" key="2">
    <source>
        <dbReference type="ARBA" id="ARBA00004496"/>
    </source>
</evidence>
<feature type="binding site" evidence="13">
    <location>
        <position position="284"/>
    </location>
    <ligand>
        <name>S-adenosyl-L-methionine</name>
        <dbReference type="ChEBI" id="CHEBI:59789"/>
    </ligand>
</feature>
<keyword evidence="8 13" id="KW-0949">S-adenosyl-L-methionine</keyword>
<gene>
    <name evidence="15" type="primary">rsmB</name>
    <name evidence="15" type="ORF">H9861_03295</name>
</gene>
<accession>A0A9D1UWM2</accession>
<feature type="domain" description="SAM-dependent MTase RsmB/NOP-type" evidence="14">
    <location>
        <begin position="171"/>
        <end position="445"/>
    </location>
</feature>
<dbReference type="EMBL" id="DXFP01000025">
    <property type="protein sequence ID" value="HIX01759.1"/>
    <property type="molecule type" value="Genomic_DNA"/>
</dbReference>
<dbReference type="Pfam" id="PF01189">
    <property type="entry name" value="Methyltr_RsmB-F"/>
    <property type="match status" value="1"/>
</dbReference>
<evidence type="ECO:0000256" key="9">
    <source>
        <dbReference type="ARBA" id="ARBA00022884"/>
    </source>
</evidence>
<dbReference type="GO" id="GO:0008649">
    <property type="term" value="F:rRNA methyltransferase activity"/>
    <property type="evidence" value="ECO:0007669"/>
    <property type="project" value="InterPro"/>
</dbReference>